<accession>A0ABU1YH38</accession>
<comment type="caution">
    <text evidence="2">The sequence shown here is derived from an EMBL/GenBank/DDBJ whole genome shotgun (WGS) entry which is preliminary data.</text>
</comment>
<reference evidence="2 3" key="1">
    <citation type="submission" date="2023-07" db="EMBL/GenBank/DDBJ databases">
        <title>Sorghum-associated microbial communities from plants grown in Nebraska, USA.</title>
        <authorList>
            <person name="Schachtman D."/>
        </authorList>
    </citation>
    <scope>NUCLEOTIDE SEQUENCE [LARGE SCALE GENOMIC DNA]</scope>
    <source>
        <strain evidence="2 3">BE314</strain>
    </source>
</reference>
<feature type="chain" id="PRO_5047375591" description="DUF4402 domain-containing protein" evidence="1">
    <location>
        <begin position="35"/>
        <end position="190"/>
    </location>
</feature>
<dbReference type="Proteomes" id="UP001180453">
    <property type="component" value="Unassembled WGS sequence"/>
</dbReference>
<sequence length="190" mass="18610">MMTLSLKKTANVRGLLALGALVLLGAAGMRAVQAADNATASATAVVLQPIAVTKAADLVFGNVVAGNGVVTLATDGTRTKSGTAALPTGVAGVAARFDVTGSGNNTFSIDYTGSDTTLSDGGVNTMAVDWITEALAAATATGKTDETTDATTGTLSSGAAYIFVGGKLTVGAAQVAGTYTGVVKVTVAYN</sequence>
<proteinExistence type="predicted"/>
<feature type="signal peptide" evidence="1">
    <location>
        <begin position="1"/>
        <end position="34"/>
    </location>
</feature>
<evidence type="ECO:0000256" key="1">
    <source>
        <dbReference type="SAM" id="SignalP"/>
    </source>
</evidence>
<keyword evidence="3" id="KW-1185">Reference proteome</keyword>
<evidence type="ECO:0000313" key="2">
    <source>
        <dbReference type="EMBL" id="MDR7268174.1"/>
    </source>
</evidence>
<dbReference type="Pfam" id="PF14352">
    <property type="entry name" value="DUF4402"/>
    <property type="match status" value="1"/>
</dbReference>
<gene>
    <name evidence="2" type="ORF">J2X20_000803</name>
</gene>
<name>A0ABU1YH38_ROSSA</name>
<organism evidence="2 3">
    <name type="scientific">Roseateles saccharophilus</name>
    <name type="common">Pseudomonas saccharophila</name>
    <dbReference type="NCBI Taxonomy" id="304"/>
    <lineage>
        <taxon>Bacteria</taxon>
        <taxon>Pseudomonadati</taxon>
        <taxon>Pseudomonadota</taxon>
        <taxon>Betaproteobacteria</taxon>
        <taxon>Burkholderiales</taxon>
        <taxon>Sphaerotilaceae</taxon>
        <taxon>Roseateles</taxon>
    </lineage>
</organism>
<evidence type="ECO:0008006" key="4">
    <source>
        <dbReference type="Google" id="ProtNLM"/>
    </source>
</evidence>
<protein>
    <recommendedName>
        <fullName evidence="4">DUF4402 domain-containing protein</fullName>
    </recommendedName>
</protein>
<dbReference type="EMBL" id="JAVDXU010000001">
    <property type="protein sequence ID" value="MDR7268174.1"/>
    <property type="molecule type" value="Genomic_DNA"/>
</dbReference>
<evidence type="ECO:0000313" key="3">
    <source>
        <dbReference type="Proteomes" id="UP001180453"/>
    </source>
</evidence>
<keyword evidence="1" id="KW-0732">Signal</keyword>
<dbReference type="RefSeq" id="WP_310261207.1">
    <property type="nucleotide sequence ID" value="NZ_JAVDXU010000001.1"/>
</dbReference>
<dbReference type="InterPro" id="IPR025514">
    <property type="entry name" value="DUF4402"/>
</dbReference>